<evidence type="ECO:0000313" key="2">
    <source>
        <dbReference type="EMBL" id="CCB89099.1"/>
    </source>
</evidence>
<protein>
    <submittedName>
        <fullName evidence="2">Uncharacterized protein</fullName>
    </submittedName>
</protein>
<feature type="region of interest" description="Disordered" evidence="1">
    <location>
        <begin position="1"/>
        <end position="30"/>
    </location>
</feature>
<dbReference type="AlphaFoldDB" id="F8L8H4"/>
<reference evidence="2 3" key="2">
    <citation type="journal article" date="2011" name="Mol. Biol. Evol.">
        <title>Unity in variety--the pan-genome of the Chlamydiae.</title>
        <authorList>
            <person name="Collingro A."/>
            <person name="Tischler P."/>
            <person name="Weinmaier T."/>
            <person name="Penz T."/>
            <person name="Heinz E."/>
            <person name="Brunham R.C."/>
            <person name="Read T.D."/>
            <person name="Bavoil P.M."/>
            <person name="Sachse K."/>
            <person name="Kahane S."/>
            <person name="Friedman M.G."/>
            <person name="Rattei T."/>
            <person name="Myers G.S."/>
            <person name="Horn M."/>
        </authorList>
    </citation>
    <scope>NUCLEOTIDE SEQUENCE [LARGE SCALE GENOMIC DNA]</scope>
    <source>
        <strain evidence="3">ATCC VR-1471 / Z</strain>
    </source>
</reference>
<evidence type="ECO:0000313" key="3">
    <source>
        <dbReference type="Proteomes" id="UP000000496"/>
    </source>
</evidence>
<evidence type="ECO:0000256" key="1">
    <source>
        <dbReference type="SAM" id="MobiDB-lite"/>
    </source>
</evidence>
<proteinExistence type="predicted"/>
<dbReference type="RefSeq" id="WP_013943566.1">
    <property type="nucleotide sequence ID" value="NC_015713.1"/>
</dbReference>
<dbReference type="HOGENOM" id="CLU_1377328_0_0_0"/>
<gene>
    <name evidence="2" type="ordered locus">SNE_A12220</name>
</gene>
<keyword evidence="3" id="KW-1185">Reference proteome</keyword>
<dbReference type="KEGG" id="sng:SNE_A12220"/>
<dbReference type="EMBL" id="FR872582">
    <property type="protein sequence ID" value="CCB89099.1"/>
    <property type="molecule type" value="Genomic_DNA"/>
</dbReference>
<name>F8L8H4_SIMNZ</name>
<reference key="1">
    <citation type="journal article" date="2011" name="Mol. Biol. Evol.">
        <title>Unity in variety -- the pan-genome of the Chlamydiae.</title>
        <authorList>
            <person name="Collingro A."/>
            <person name="Tischler P."/>
            <person name="Weinmaier T."/>
            <person name="Penz T."/>
            <person name="Heinz E."/>
            <person name="Brunham R.C."/>
            <person name="Read T.D."/>
            <person name="Bavoil P.M."/>
            <person name="Sachse K."/>
            <person name="Kahane S."/>
            <person name="Friedman M.G."/>
            <person name="Rattei T."/>
            <person name="Myers G.S.A."/>
            <person name="Horn M."/>
        </authorList>
    </citation>
    <scope>NUCLEOTIDE SEQUENCE</scope>
    <source>
        <strain>Z</strain>
    </source>
</reference>
<dbReference type="Proteomes" id="UP000000496">
    <property type="component" value="Chromosome gsn.131"/>
</dbReference>
<accession>F8L8H4</accession>
<feature type="compositionally biased region" description="Polar residues" evidence="1">
    <location>
        <begin position="12"/>
        <end position="21"/>
    </location>
</feature>
<sequence>MKDRKALKGSASRITSLFSSKGRNEEEKKDFRERQKYMRLNFLILSALLKDAKKNLKESEKKSFSFFPLFTSKIMNSDNPHLLEITKQAHLCCISQDHYLFPFQQFFLRNEFTMRRVIEWRLSKYIKSKDQLKNLVEVMKETPPDTFRRHLVTLIDEEEKDENELFREEIKKAEKEQETRWELWKHHADGDPFRVSRT</sequence>
<organism evidence="2 3">
    <name type="scientific">Simkania negevensis (strain ATCC VR-1471 / DSM 27360 / Z)</name>
    <dbReference type="NCBI Taxonomy" id="331113"/>
    <lineage>
        <taxon>Bacteria</taxon>
        <taxon>Pseudomonadati</taxon>
        <taxon>Chlamydiota</taxon>
        <taxon>Chlamydiia</taxon>
        <taxon>Parachlamydiales</taxon>
        <taxon>Simkaniaceae</taxon>
        <taxon>Simkania</taxon>
    </lineage>
</organism>